<evidence type="ECO:0000313" key="3">
    <source>
        <dbReference type="EMBL" id="RVU34358.1"/>
    </source>
</evidence>
<dbReference type="EMBL" id="SACS01000019">
    <property type="protein sequence ID" value="RVU34358.1"/>
    <property type="molecule type" value="Genomic_DNA"/>
</dbReference>
<accession>A0A437QIH4</accession>
<keyword evidence="4" id="KW-1185">Reference proteome</keyword>
<comment type="caution">
    <text evidence="3">The sequence shown here is derived from an EMBL/GenBank/DDBJ whole genome shotgun (WGS) entry which is preliminary data.</text>
</comment>
<proteinExistence type="predicted"/>
<evidence type="ECO:0000256" key="1">
    <source>
        <dbReference type="SAM" id="SignalP"/>
    </source>
</evidence>
<keyword evidence="1" id="KW-0732">Signal</keyword>
<evidence type="ECO:0000259" key="2">
    <source>
        <dbReference type="Pfam" id="PF06439"/>
    </source>
</evidence>
<dbReference type="InterPro" id="IPR010496">
    <property type="entry name" value="AL/BT2_dom"/>
</dbReference>
<sequence length="269" mass="30430">MKAVTLVSLCLILSQPLLASEWRSLFNGKDLTGWQPYVSYQPETNVHNLISKQQPQGLNNDPNRIFSVVDGLLRVSGAEWGGLTSIDEFENFHLQLEVKWGKQKWYPRLEAPMDSGLLYFAVGPQGAQSGHWMRSHEFQIQQGDHGDYHSLDGVIIDVHATDTHIGDWKFYKYDPKAPLRTNIADRVLKLGLHEKPVGEWDLLEVITDGKTLIHKVNGHEVFRGFNSRQPVAGGFAPLTRGKLQIQSEGAETFFRNIRVRSLTKPAAEY</sequence>
<dbReference type="RefSeq" id="WP_127700330.1">
    <property type="nucleotide sequence ID" value="NZ_SACS01000019.1"/>
</dbReference>
<protein>
    <submittedName>
        <fullName evidence="3">DUF1080 domain-containing protein</fullName>
    </submittedName>
</protein>
<feature type="chain" id="PRO_5019262447" evidence="1">
    <location>
        <begin position="20"/>
        <end position="269"/>
    </location>
</feature>
<dbReference type="OrthoDB" id="259356at2"/>
<evidence type="ECO:0000313" key="4">
    <source>
        <dbReference type="Proteomes" id="UP000283077"/>
    </source>
</evidence>
<feature type="domain" description="3-keto-alpha-glucoside-1,2-lyase/3-keto-2-hydroxy-glucal hydratase" evidence="2">
    <location>
        <begin position="21"/>
        <end position="260"/>
    </location>
</feature>
<dbReference type="Pfam" id="PF06439">
    <property type="entry name" value="3keto-disac_hyd"/>
    <property type="match status" value="1"/>
</dbReference>
<gene>
    <name evidence="3" type="ORF">EOE67_15945</name>
</gene>
<dbReference type="AlphaFoldDB" id="A0A437QIH4"/>
<dbReference type="Gene3D" id="2.60.120.560">
    <property type="entry name" value="Exo-inulinase, domain 1"/>
    <property type="match status" value="1"/>
</dbReference>
<reference evidence="3 4" key="1">
    <citation type="submission" date="2019-01" db="EMBL/GenBank/DDBJ databases">
        <authorList>
            <person name="Chen W.-M."/>
        </authorList>
    </citation>
    <scope>NUCLEOTIDE SEQUENCE [LARGE SCALE GENOMIC DNA]</scope>
    <source>
        <strain evidence="3 4">KYPC3</strain>
    </source>
</reference>
<dbReference type="GO" id="GO:0016787">
    <property type="term" value="F:hydrolase activity"/>
    <property type="evidence" value="ECO:0007669"/>
    <property type="project" value="InterPro"/>
</dbReference>
<organism evidence="3 4">
    <name type="scientific">Rheinheimera riviphila</name>
    <dbReference type="NCBI Taxonomy" id="1834037"/>
    <lineage>
        <taxon>Bacteria</taxon>
        <taxon>Pseudomonadati</taxon>
        <taxon>Pseudomonadota</taxon>
        <taxon>Gammaproteobacteria</taxon>
        <taxon>Chromatiales</taxon>
        <taxon>Chromatiaceae</taxon>
        <taxon>Rheinheimera</taxon>
    </lineage>
</organism>
<feature type="signal peptide" evidence="1">
    <location>
        <begin position="1"/>
        <end position="19"/>
    </location>
</feature>
<name>A0A437QIH4_9GAMM</name>
<dbReference type="Proteomes" id="UP000283077">
    <property type="component" value="Unassembled WGS sequence"/>
</dbReference>